<evidence type="ECO:0000256" key="2">
    <source>
        <dbReference type="SAM" id="Phobius"/>
    </source>
</evidence>
<evidence type="ECO:0000256" key="1">
    <source>
        <dbReference type="SAM" id="MobiDB-lite"/>
    </source>
</evidence>
<organism evidence="3 4">
    <name type="scientific">Lachnellula cervina</name>
    <dbReference type="NCBI Taxonomy" id="1316786"/>
    <lineage>
        <taxon>Eukaryota</taxon>
        <taxon>Fungi</taxon>
        <taxon>Dikarya</taxon>
        <taxon>Ascomycota</taxon>
        <taxon>Pezizomycotina</taxon>
        <taxon>Leotiomycetes</taxon>
        <taxon>Helotiales</taxon>
        <taxon>Lachnaceae</taxon>
        <taxon>Lachnellula</taxon>
    </lineage>
</organism>
<gene>
    <name evidence="3" type="ORF">LCER1_G009398</name>
</gene>
<feature type="region of interest" description="Disordered" evidence="1">
    <location>
        <begin position="54"/>
        <end position="77"/>
    </location>
</feature>
<name>A0A7D8YMQ4_9HELO</name>
<sequence length="137" mass="15609">MPSLFTAKDHKRCSHYARFMQHLNVAQANAIFWLLFIAVLVLMCVAAYQHHRSSTIPPHRSRRPPPNPPLPTAHTATPAPLPGHRDALLPPLHLLHRARVLRALQHPVLRRRDLMQLYWGFWSVVQVGSLMAITGVM</sequence>
<dbReference type="OrthoDB" id="3537340at2759"/>
<protein>
    <submittedName>
        <fullName evidence="3">Uncharacterized protein</fullName>
    </submittedName>
</protein>
<keyword evidence="2" id="KW-0812">Transmembrane</keyword>
<feature type="non-terminal residue" evidence="3">
    <location>
        <position position="137"/>
    </location>
</feature>
<accession>A0A7D8YMQ4</accession>
<evidence type="ECO:0000313" key="4">
    <source>
        <dbReference type="Proteomes" id="UP000481288"/>
    </source>
</evidence>
<dbReference type="Proteomes" id="UP000481288">
    <property type="component" value="Unassembled WGS sequence"/>
</dbReference>
<proteinExistence type="predicted"/>
<dbReference type="EMBL" id="QGMG01004110">
    <property type="protein sequence ID" value="TVY31415.1"/>
    <property type="molecule type" value="Genomic_DNA"/>
</dbReference>
<keyword evidence="2" id="KW-1133">Transmembrane helix</keyword>
<keyword evidence="4" id="KW-1185">Reference proteome</keyword>
<reference evidence="3 4" key="1">
    <citation type="submission" date="2018-05" db="EMBL/GenBank/DDBJ databases">
        <title>Whole genome sequencing for identification of molecular markers to develop diagnostic detection tools for the regulated plant pathogen Lachnellula willkommii.</title>
        <authorList>
            <person name="Giroux E."/>
            <person name="Bilodeau G."/>
        </authorList>
    </citation>
    <scope>NUCLEOTIDE SEQUENCE [LARGE SCALE GENOMIC DNA]</scope>
    <source>
        <strain evidence="3 4">CBS 625.97</strain>
    </source>
</reference>
<feature type="transmembrane region" description="Helical" evidence="2">
    <location>
        <begin position="30"/>
        <end position="48"/>
    </location>
</feature>
<dbReference type="AlphaFoldDB" id="A0A7D8YMQ4"/>
<evidence type="ECO:0000313" key="3">
    <source>
        <dbReference type="EMBL" id="TVY31415.1"/>
    </source>
</evidence>
<feature type="compositionally biased region" description="Basic residues" evidence="1">
    <location>
        <begin position="54"/>
        <end position="63"/>
    </location>
</feature>
<comment type="caution">
    <text evidence="3">The sequence shown here is derived from an EMBL/GenBank/DDBJ whole genome shotgun (WGS) entry which is preliminary data.</text>
</comment>
<keyword evidence="2" id="KW-0472">Membrane</keyword>
<feature type="transmembrane region" description="Helical" evidence="2">
    <location>
        <begin position="117"/>
        <end position="136"/>
    </location>
</feature>